<comment type="caution">
    <text evidence="1">The sequence shown here is derived from an EMBL/GenBank/DDBJ whole genome shotgun (WGS) entry which is preliminary data.</text>
</comment>
<dbReference type="OrthoDB" id="10613080at2759"/>
<dbReference type="Proteomes" id="UP000024635">
    <property type="component" value="Unassembled WGS sequence"/>
</dbReference>
<protein>
    <submittedName>
        <fullName evidence="1">Uncharacterized protein</fullName>
    </submittedName>
</protein>
<sequence>MIEVLDEIFSQADHDDRCMRELADLLQVNSTDVVKEVKKLQAQRKNRLTSEFQVSVNVTQGASSSGAQKQLVYEQLNAGEYGNVKYYTEFDPIAAAQGMCAGKHGQLRLCADSNDPVTMPFQRGNFDTSRHGAD</sequence>
<evidence type="ECO:0000313" key="1">
    <source>
        <dbReference type="EMBL" id="EYC02106.1"/>
    </source>
</evidence>
<evidence type="ECO:0000313" key="2">
    <source>
        <dbReference type="Proteomes" id="UP000024635"/>
    </source>
</evidence>
<dbReference type="EMBL" id="JARK01001438">
    <property type="protein sequence ID" value="EYC02106.1"/>
    <property type="molecule type" value="Genomic_DNA"/>
</dbReference>
<dbReference type="AlphaFoldDB" id="A0A016THC2"/>
<name>A0A016THC2_9BILA</name>
<reference evidence="2" key="1">
    <citation type="journal article" date="2015" name="Nat. Genet.">
        <title>The genome and transcriptome of the zoonotic hookworm Ancylostoma ceylanicum identify infection-specific gene families.</title>
        <authorList>
            <person name="Schwarz E.M."/>
            <person name="Hu Y."/>
            <person name="Antoshechkin I."/>
            <person name="Miller M.M."/>
            <person name="Sternberg P.W."/>
            <person name="Aroian R.V."/>
        </authorList>
    </citation>
    <scope>NUCLEOTIDE SEQUENCE</scope>
    <source>
        <strain evidence="2">HY135</strain>
    </source>
</reference>
<accession>A0A016THC2</accession>
<organism evidence="1 2">
    <name type="scientific">Ancylostoma ceylanicum</name>
    <dbReference type="NCBI Taxonomy" id="53326"/>
    <lineage>
        <taxon>Eukaryota</taxon>
        <taxon>Metazoa</taxon>
        <taxon>Ecdysozoa</taxon>
        <taxon>Nematoda</taxon>
        <taxon>Chromadorea</taxon>
        <taxon>Rhabditida</taxon>
        <taxon>Rhabditina</taxon>
        <taxon>Rhabditomorpha</taxon>
        <taxon>Strongyloidea</taxon>
        <taxon>Ancylostomatidae</taxon>
        <taxon>Ancylostomatinae</taxon>
        <taxon>Ancylostoma</taxon>
    </lineage>
</organism>
<gene>
    <name evidence="1" type="primary">Acey_s0102.g3488</name>
    <name evidence="1" type="ORF">Y032_0102g3488</name>
</gene>
<proteinExistence type="predicted"/>
<keyword evidence="2" id="KW-1185">Reference proteome</keyword>